<evidence type="ECO:0000313" key="2">
    <source>
        <dbReference type="Proteomes" id="UP001596391"/>
    </source>
</evidence>
<gene>
    <name evidence="1" type="ORF">ACFQBQ_04815</name>
</gene>
<dbReference type="RefSeq" id="WP_263371332.1">
    <property type="nucleotide sequence ID" value="NZ_JAGSYD010000003.1"/>
</dbReference>
<name>A0ABW1Z7P1_9BACT</name>
<organism evidence="1 2">
    <name type="scientific">Granulicella cerasi</name>
    <dbReference type="NCBI Taxonomy" id="741063"/>
    <lineage>
        <taxon>Bacteria</taxon>
        <taxon>Pseudomonadati</taxon>
        <taxon>Acidobacteriota</taxon>
        <taxon>Terriglobia</taxon>
        <taxon>Terriglobales</taxon>
        <taxon>Acidobacteriaceae</taxon>
        <taxon>Granulicella</taxon>
    </lineage>
</organism>
<reference evidence="2" key="1">
    <citation type="journal article" date="2019" name="Int. J. Syst. Evol. Microbiol.">
        <title>The Global Catalogue of Microorganisms (GCM) 10K type strain sequencing project: providing services to taxonomists for standard genome sequencing and annotation.</title>
        <authorList>
            <consortium name="The Broad Institute Genomics Platform"/>
            <consortium name="The Broad Institute Genome Sequencing Center for Infectious Disease"/>
            <person name="Wu L."/>
            <person name="Ma J."/>
        </authorList>
    </citation>
    <scope>NUCLEOTIDE SEQUENCE [LARGE SCALE GENOMIC DNA]</scope>
    <source>
        <strain evidence="2">CGMCC 1.16026</strain>
    </source>
</reference>
<sequence length="169" mass="19699">MSTTVLTLALDVASQARFEGLRRLYFPPAFNRIPAHVTLFHRLPLEDATRRMLREESSPRRRFDVSITGVRFLGRGSAYRLESSALLALHDALARRFVAELIPQDQQRFQPHVVVQNKVPPHEARGLYEELLRSFEPWRCEAVGLDWWEYLDGPWRHVERFAFAESELA</sequence>
<comment type="caution">
    <text evidence="1">The sequence shown here is derived from an EMBL/GenBank/DDBJ whole genome shotgun (WGS) entry which is preliminary data.</text>
</comment>
<dbReference type="InterPro" id="IPR009097">
    <property type="entry name" value="Cyclic_Pdiesterase"/>
</dbReference>
<dbReference type="Proteomes" id="UP001596391">
    <property type="component" value="Unassembled WGS sequence"/>
</dbReference>
<dbReference type="SUPFAM" id="SSF55144">
    <property type="entry name" value="LigT-like"/>
    <property type="match status" value="1"/>
</dbReference>
<keyword evidence="2" id="KW-1185">Reference proteome</keyword>
<dbReference type="GO" id="GO:0016874">
    <property type="term" value="F:ligase activity"/>
    <property type="evidence" value="ECO:0007669"/>
    <property type="project" value="UniProtKB-KW"/>
</dbReference>
<protein>
    <submittedName>
        <fullName evidence="1">2'-5' RNA ligase family protein</fullName>
    </submittedName>
</protein>
<proteinExistence type="predicted"/>
<keyword evidence="1" id="KW-0436">Ligase</keyword>
<dbReference type="Gene3D" id="3.90.1140.10">
    <property type="entry name" value="Cyclic phosphodiesterase"/>
    <property type="match status" value="1"/>
</dbReference>
<accession>A0ABW1Z7P1</accession>
<evidence type="ECO:0000313" key="1">
    <source>
        <dbReference type="EMBL" id="MFC6644923.1"/>
    </source>
</evidence>
<dbReference type="EMBL" id="JBHSWI010000001">
    <property type="protein sequence ID" value="MFC6644923.1"/>
    <property type="molecule type" value="Genomic_DNA"/>
</dbReference>
<dbReference type="Pfam" id="PF13563">
    <property type="entry name" value="2_5_RNA_ligase2"/>
    <property type="match status" value="1"/>
</dbReference>